<keyword evidence="3" id="KW-1185">Reference proteome</keyword>
<comment type="caution">
    <text evidence="2">The sequence shown here is derived from an EMBL/GenBank/DDBJ whole genome shotgun (WGS) entry which is preliminary data.</text>
</comment>
<dbReference type="PANTHER" id="PTHR47292">
    <property type="entry name" value="TRANSCRIPTION ELONGATION FACTOR (TFIIS) FAMILY PROTEIN-RELATED"/>
    <property type="match status" value="1"/>
</dbReference>
<dbReference type="Proteomes" id="UP000298416">
    <property type="component" value="Unassembled WGS sequence"/>
</dbReference>
<organism evidence="2">
    <name type="scientific">Salvia splendens</name>
    <name type="common">Scarlet sage</name>
    <dbReference type="NCBI Taxonomy" id="180675"/>
    <lineage>
        <taxon>Eukaryota</taxon>
        <taxon>Viridiplantae</taxon>
        <taxon>Streptophyta</taxon>
        <taxon>Embryophyta</taxon>
        <taxon>Tracheophyta</taxon>
        <taxon>Spermatophyta</taxon>
        <taxon>Magnoliopsida</taxon>
        <taxon>eudicotyledons</taxon>
        <taxon>Gunneridae</taxon>
        <taxon>Pentapetalae</taxon>
        <taxon>asterids</taxon>
        <taxon>lamiids</taxon>
        <taxon>Lamiales</taxon>
        <taxon>Lamiaceae</taxon>
        <taxon>Nepetoideae</taxon>
        <taxon>Mentheae</taxon>
        <taxon>Salviinae</taxon>
        <taxon>Salvia</taxon>
        <taxon>Salvia subgen. Calosphace</taxon>
        <taxon>core Calosphace</taxon>
    </lineage>
</organism>
<sequence>MRANASPEALKRLFSLSRLSSEQGFESAGSESRHGSTLAFEGSSKYHEADLQSSSVEVGSTRMNSEISMETHLTPRNWSLERGMAKKKQSYRVAGGEDGLSTNTVVQESQHGTESSCSNSLPVVVPVSFSYQSYQETSKDAYLFRNCGSSMESSNFDHSPEEQVTASSESGVSAQMASKARRNANARNSSVKILWLGGNHSSSMIKRESRDLEAASPEEGQLLKQSDDVRCVSGERTMRHEMSREGKSLETGSEVMDKYKEELWVDESADSSMVKRCKKSVKDEDKAITGFDLNKDLNSNAQDNCVQPALPCVSSHGVVRVVAKAGIPSSRLPMIPLEFEGGLGWKGTSKTSAFRSTKNSDGRRCSTNHGTKDLEGFKGIDLNIAVEEDIPAYGTPTEQAKSPWIDLNCLYEADEELPQPKLDRSSLGDLKLDTERSSNNHWLGQFHGNKKNVELSSDFSFNRNVYSSDFSSIQHMDNTDHTLMASPQYLQRMELVPRHILSSGPMPYDRYFHEHGIFPGAYNAPHTGQFVHEQSTSSKMAAFAPKLEAKTEELLSANGSKSEGPRYFPFLSNERMTHQEAWYAASLKRKEPEGGLDCFHLGYKQLT</sequence>
<evidence type="ECO:0000313" key="2">
    <source>
        <dbReference type="EMBL" id="KAG6431978.1"/>
    </source>
</evidence>
<reference evidence="2" key="2">
    <citation type="submission" date="2020-08" db="EMBL/GenBank/DDBJ databases">
        <title>Plant Genome Project.</title>
        <authorList>
            <person name="Zhang R.-G."/>
        </authorList>
    </citation>
    <scope>NUCLEOTIDE SEQUENCE</scope>
    <source>
        <strain evidence="2">Huo1</strain>
        <tissue evidence="2">Leaf</tissue>
    </source>
</reference>
<proteinExistence type="predicted"/>
<feature type="region of interest" description="Disordered" evidence="1">
    <location>
        <begin position="22"/>
        <end position="45"/>
    </location>
</feature>
<gene>
    <name evidence="2" type="ORF">SASPL_103550</name>
</gene>
<evidence type="ECO:0000313" key="3">
    <source>
        <dbReference type="Proteomes" id="UP000298416"/>
    </source>
</evidence>
<accession>A0A8X8YFZ7</accession>
<protein>
    <submittedName>
        <fullName evidence="2">Uncharacterized protein</fullName>
    </submittedName>
</protein>
<dbReference type="EMBL" id="PNBA02000002">
    <property type="protein sequence ID" value="KAG6431978.1"/>
    <property type="molecule type" value="Genomic_DNA"/>
</dbReference>
<reference evidence="2" key="1">
    <citation type="submission" date="2018-01" db="EMBL/GenBank/DDBJ databases">
        <authorList>
            <person name="Mao J.F."/>
        </authorList>
    </citation>
    <scope>NUCLEOTIDE SEQUENCE</scope>
    <source>
        <strain evidence="2">Huo1</strain>
        <tissue evidence="2">Leaf</tissue>
    </source>
</reference>
<evidence type="ECO:0000256" key="1">
    <source>
        <dbReference type="SAM" id="MobiDB-lite"/>
    </source>
</evidence>
<feature type="region of interest" description="Disordered" evidence="1">
    <location>
        <begin position="151"/>
        <end position="185"/>
    </location>
</feature>
<dbReference type="AlphaFoldDB" id="A0A8X8YFZ7"/>
<name>A0A8X8YFZ7_SALSN</name>
<feature type="compositionally biased region" description="Polar residues" evidence="1">
    <location>
        <begin position="151"/>
        <end position="176"/>
    </location>
</feature>